<name>A0A2S7F7N4_CLOBU</name>
<accession>A0A2S7F7N4</accession>
<evidence type="ECO:0000313" key="2">
    <source>
        <dbReference type="EMBL" id="PPV13087.1"/>
    </source>
</evidence>
<evidence type="ECO:0000313" key="3">
    <source>
        <dbReference type="Proteomes" id="UP000238081"/>
    </source>
</evidence>
<dbReference type="AlphaFoldDB" id="A0A2S7F7N4"/>
<dbReference type="SUPFAM" id="SSF103642">
    <property type="entry name" value="Sec-C motif"/>
    <property type="match status" value="1"/>
</dbReference>
<proteinExistence type="predicted"/>
<dbReference type="InterPro" id="IPR004027">
    <property type="entry name" value="SEC_C_motif"/>
</dbReference>
<gene>
    <name evidence="2" type="ORF">AWN73_17345</name>
</gene>
<evidence type="ECO:0000259" key="1">
    <source>
        <dbReference type="SMART" id="SM00959"/>
    </source>
</evidence>
<dbReference type="Pfam" id="PF02810">
    <property type="entry name" value="SEC-C"/>
    <property type="match status" value="1"/>
</dbReference>
<reference evidence="2 3" key="1">
    <citation type="submission" date="2016-01" db="EMBL/GenBank/DDBJ databases">
        <title>Characterization of the Clostridium difficile lineages that are prevalent in Hong Kong and China.</title>
        <authorList>
            <person name="Kwok J.S.-L."/>
            <person name="Lam W.-Y."/>
            <person name="Ip M."/>
            <person name="Chan T.-F."/>
            <person name="Hawkey P.M."/>
            <person name="Tsui S.K.-W."/>
        </authorList>
    </citation>
    <scope>NUCLEOTIDE SEQUENCE [LARGE SCALE GENOMIC DNA]</scope>
    <source>
        <strain evidence="2 3">300064</strain>
    </source>
</reference>
<dbReference type="PANTHER" id="PTHR33747:SF1">
    <property type="entry name" value="ADENYLATE CYCLASE-ASSOCIATED CAP C-TERMINAL DOMAIN-CONTAINING PROTEIN"/>
    <property type="match status" value="1"/>
</dbReference>
<dbReference type="RefSeq" id="WP_043662620.1">
    <property type="nucleotide sequence ID" value="NZ_CAVLFH010000001.1"/>
</dbReference>
<dbReference type="SMART" id="SM00959">
    <property type="entry name" value="Rho_N"/>
    <property type="match status" value="1"/>
</dbReference>
<dbReference type="GO" id="GO:0006353">
    <property type="term" value="P:DNA-templated transcription termination"/>
    <property type="evidence" value="ECO:0007669"/>
    <property type="project" value="InterPro"/>
</dbReference>
<dbReference type="EMBL" id="LRDH01000128">
    <property type="protein sequence ID" value="PPV13087.1"/>
    <property type="molecule type" value="Genomic_DNA"/>
</dbReference>
<feature type="domain" description="Rho termination factor-like N-terminal" evidence="1">
    <location>
        <begin position="16"/>
        <end position="58"/>
    </location>
</feature>
<dbReference type="PANTHER" id="PTHR33747">
    <property type="entry name" value="UPF0225 PROTEIN SCO1677"/>
    <property type="match status" value="1"/>
</dbReference>
<dbReference type="Gene3D" id="3.10.450.50">
    <property type="match status" value="1"/>
</dbReference>
<protein>
    <submittedName>
        <fullName evidence="2">Preprotein translocase subunit SecA</fullName>
    </submittedName>
</protein>
<dbReference type="Proteomes" id="UP000238081">
    <property type="component" value="Unassembled WGS sequence"/>
</dbReference>
<comment type="caution">
    <text evidence="2">The sequence shown here is derived from an EMBL/GenBank/DDBJ whole genome shotgun (WGS) entry which is preliminary data.</text>
</comment>
<dbReference type="InterPro" id="IPR011112">
    <property type="entry name" value="Rho-like_N"/>
</dbReference>
<organism evidence="2 3">
    <name type="scientific">Clostridium butyricum</name>
    <dbReference type="NCBI Taxonomy" id="1492"/>
    <lineage>
        <taxon>Bacteria</taxon>
        <taxon>Bacillati</taxon>
        <taxon>Bacillota</taxon>
        <taxon>Clostridia</taxon>
        <taxon>Eubacteriales</taxon>
        <taxon>Clostridiaceae</taxon>
        <taxon>Clostridium</taxon>
    </lineage>
</organism>
<sequence>MKNIIKKPIKTELKDNLNYMNLDYLKNIAKVYEVDKAYKMKKQELVDKLFEKMTDENYLISNLAAYYEHEEYTCSVKGNEAVCESIKVLGLAKIGLYFLYDLGDGNIESIMPEEIKKVINNIEENKIELIKSRYSEVFNYLRAFKNFYGIFEIDFFLNIFNEQHENEKGLSLKELMYYLDKYNVHNNEIVNYNGMLVCEALCMFEGDIDKVLEERDGKEYCILEKEDLLNYSNDYYMKKTVYYYNLEEYLLKHLKYKKDVDGILEDINIECVMDTFHIQNTIMRLHDMGMEIHNKKDIEKLFKLCVEFGNNTPKWINKGWTPADLMKKDSKETSGLNLVVSNKVGRNDPCPCGSGKKYKKCCGK</sequence>